<dbReference type="EC" id="1.17.7.3" evidence="7"/>
<keyword evidence="3 7" id="KW-0560">Oxidoreductase</keyword>
<dbReference type="InterPro" id="IPR011005">
    <property type="entry name" value="Dihydropteroate_synth-like_sf"/>
</dbReference>
<organism evidence="10 11">
    <name type="scientific">Actinopolyspora saharensis</name>
    <dbReference type="NCBI Taxonomy" id="995062"/>
    <lineage>
        <taxon>Bacteria</taxon>
        <taxon>Bacillati</taxon>
        <taxon>Actinomycetota</taxon>
        <taxon>Actinomycetes</taxon>
        <taxon>Actinopolysporales</taxon>
        <taxon>Actinopolysporaceae</taxon>
        <taxon>Actinopolyspora</taxon>
    </lineage>
</organism>
<dbReference type="Pfam" id="PF04551">
    <property type="entry name" value="GcpE"/>
    <property type="match status" value="1"/>
</dbReference>
<dbReference type="EMBL" id="FNKO01000002">
    <property type="protein sequence ID" value="SDQ69981.1"/>
    <property type="molecule type" value="Genomic_DNA"/>
</dbReference>
<feature type="domain" description="IspG TIM-barrel" evidence="8">
    <location>
        <begin position="22"/>
        <end position="262"/>
    </location>
</feature>
<feature type="binding site" evidence="7">
    <location>
        <position position="323"/>
    </location>
    <ligand>
        <name>[4Fe-4S] cluster</name>
        <dbReference type="ChEBI" id="CHEBI:49883"/>
    </ligand>
</feature>
<evidence type="ECO:0000256" key="1">
    <source>
        <dbReference type="ARBA" id="ARBA00022485"/>
    </source>
</evidence>
<evidence type="ECO:0000259" key="8">
    <source>
        <dbReference type="Pfam" id="PF04551"/>
    </source>
</evidence>
<evidence type="ECO:0000256" key="6">
    <source>
        <dbReference type="ARBA" id="ARBA00023229"/>
    </source>
</evidence>
<name>A0A1H1D074_9ACTN</name>
<accession>A0A1H1D074</accession>
<comment type="catalytic activity">
    <reaction evidence="7">
        <text>(2E)-4-hydroxy-3-methylbut-2-enyl diphosphate + oxidized [flavodoxin] + H2O + 2 H(+) = 2-C-methyl-D-erythritol 2,4-cyclic diphosphate + reduced [flavodoxin]</text>
        <dbReference type="Rhea" id="RHEA:43604"/>
        <dbReference type="Rhea" id="RHEA-COMP:10622"/>
        <dbReference type="Rhea" id="RHEA-COMP:10623"/>
        <dbReference type="ChEBI" id="CHEBI:15377"/>
        <dbReference type="ChEBI" id="CHEBI:15378"/>
        <dbReference type="ChEBI" id="CHEBI:57618"/>
        <dbReference type="ChEBI" id="CHEBI:58210"/>
        <dbReference type="ChEBI" id="CHEBI:58483"/>
        <dbReference type="ChEBI" id="CHEBI:128753"/>
        <dbReference type="EC" id="1.17.7.3"/>
    </reaction>
</comment>
<dbReference type="Pfam" id="PF26540">
    <property type="entry name" value="GcpE_C"/>
    <property type="match status" value="1"/>
</dbReference>
<keyword evidence="2 7" id="KW-0479">Metal-binding</keyword>
<evidence type="ECO:0000256" key="7">
    <source>
        <dbReference type="HAMAP-Rule" id="MF_00159"/>
    </source>
</evidence>
<comment type="cofactor">
    <cofactor evidence="7">
        <name>[4Fe-4S] cluster</name>
        <dbReference type="ChEBI" id="CHEBI:49883"/>
    </cofactor>
    <text evidence="7">Binds 1 [4Fe-4S] cluster.</text>
</comment>
<dbReference type="RefSeq" id="WP_092522948.1">
    <property type="nucleotide sequence ID" value="NZ_FNKO01000002.1"/>
</dbReference>
<keyword evidence="11" id="KW-1185">Reference proteome</keyword>
<dbReference type="GO" id="GO:0046429">
    <property type="term" value="F:4-hydroxy-3-methylbut-2-en-1-yl diphosphate synthase activity (ferredoxin)"/>
    <property type="evidence" value="ECO:0007669"/>
    <property type="project" value="UniProtKB-UniRule"/>
</dbReference>
<dbReference type="AlphaFoldDB" id="A0A1H1D074"/>
<dbReference type="InterPro" id="IPR004588">
    <property type="entry name" value="IspG_bac-typ"/>
</dbReference>
<protein>
    <recommendedName>
        <fullName evidence="7">4-hydroxy-3-methylbut-2-en-1-yl diphosphate synthase (flavodoxin)</fullName>
        <ecNumber evidence="7">1.17.7.3</ecNumber>
    </recommendedName>
    <alternativeName>
        <fullName evidence="7">1-hydroxy-2-methyl-2-(E)-butenyl 4-diphosphate synthase</fullName>
    </alternativeName>
</protein>
<evidence type="ECO:0000313" key="10">
    <source>
        <dbReference type="EMBL" id="SDQ69981.1"/>
    </source>
</evidence>
<dbReference type="InterPro" id="IPR058578">
    <property type="entry name" value="IspG_TIM"/>
</dbReference>
<dbReference type="FunFam" id="3.20.20.20:FF:000001">
    <property type="entry name" value="4-hydroxy-3-methylbut-2-en-1-yl diphosphate synthase (flavodoxin)"/>
    <property type="match status" value="1"/>
</dbReference>
<dbReference type="InterPro" id="IPR016425">
    <property type="entry name" value="IspG_bac"/>
</dbReference>
<keyword evidence="6 7" id="KW-0414">Isoprene biosynthesis</keyword>
<evidence type="ECO:0000256" key="4">
    <source>
        <dbReference type="ARBA" id="ARBA00023004"/>
    </source>
</evidence>
<dbReference type="NCBIfam" id="NF001540">
    <property type="entry name" value="PRK00366.1"/>
    <property type="match status" value="1"/>
</dbReference>
<dbReference type="PIRSF" id="PIRSF004640">
    <property type="entry name" value="IspG"/>
    <property type="match status" value="1"/>
</dbReference>
<feature type="binding site" evidence="7">
    <location>
        <position position="281"/>
    </location>
    <ligand>
        <name>[4Fe-4S] cluster</name>
        <dbReference type="ChEBI" id="CHEBI:49883"/>
    </ligand>
</feature>
<dbReference type="Gene3D" id="3.20.20.20">
    <property type="entry name" value="Dihydropteroate synthase-like"/>
    <property type="match status" value="1"/>
</dbReference>
<dbReference type="STRING" id="995062.SAMN04489718_1836"/>
<comment type="similarity">
    <text evidence="7">Belongs to the IspG family.</text>
</comment>
<evidence type="ECO:0000256" key="3">
    <source>
        <dbReference type="ARBA" id="ARBA00023002"/>
    </source>
</evidence>
<keyword evidence="5 7" id="KW-0411">Iron-sulfur</keyword>
<proteinExistence type="inferred from homology"/>
<comment type="pathway">
    <text evidence="7">Isoprenoid biosynthesis; isopentenyl diphosphate biosynthesis via DXP pathway; isopentenyl diphosphate from 1-deoxy-D-xylulose 5-phosphate: step 5/6.</text>
</comment>
<dbReference type="SUPFAM" id="SSF51395">
    <property type="entry name" value="FMN-linked oxidoreductases"/>
    <property type="match status" value="1"/>
</dbReference>
<dbReference type="GO" id="GO:0016114">
    <property type="term" value="P:terpenoid biosynthetic process"/>
    <property type="evidence" value="ECO:0007669"/>
    <property type="project" value="InterPro"/>
</dbReference>
<keyword evidence="4 7" id="KW-0408">Iron</keyword>
<dbReference type="Gene3D" id="3.30.413.10">
    <property type="entry name" value="Sulfite Reductase Hemoprotein, domain 1"/>
    <property type="match status" value="1"/>
</dbReference>
<feature type="binding site" evidence="7">
    <location>
        <position position="316"/>
    </location>
    <ligand>
        <name>[4Fe-4S] cluster</name>
        <dbReference type="ChEBI" id="CHEBI:49883"/>
    </ligand>
</feature>
<evidence type="ECO:0000256" key="5">
    <source>
        <dbReference type="ARBA" id="ARBA00023014"/>
    </source>
</evidence>
<dbReference type="HAMAP" id="MF_00159">
    <property type="entry name" value="IspG"/>
    <property type="match status" value="1"/>
</dbReference>
<dbReference type="Proteomes" id="UP000199301">
    <property type="component" value="Unassembled WGS sequence"/>
</dbReference>
<dbReference type="GO" id="GO:0005506">
    <property type="term" value="F:iron ion binding"/>
    <property type="evidence" value="ECO:0007669"/>
    <property type="project" value="InterPro"/>
</dbReference>
<dbReference type="NCBIfam" id="TIGR00612">
    <property type="entry name" value="ispG_gcpE"/>
    <property type="match status" value="1"/>
</dbReference>
<keyword evidence="1 7" id="KW-0004">4Fe-4S</keyword>
<dbReference type="InterPro" id="IPR058579">
    <property type="entry name" value="IspG_C"/>
</dbReference>
<evidence type="ECO:0000256" key="2">
    <source>
        <dbReference type="ARBA" id="ARBA00022723"/>
    </source>
</evidence>
<dbReference type="SUPFAM" id="SSF56014">
    <property type="entry name" value="Nitrite and sulphite reductase 4Fe-4S domain-like"/>
    <property type="match status" value="1"/>
</dbReference>
<feature type="domain" description="IspG C-terminal" evidence="9">
    <location>
        <begin position="277"/>
        <end position="362"/>
    </location>
</feature>
<evidence type="ECO:0000313" key="11">
    <source>
        <dbReference type="Proteomes" id="UP000199301"/>
    </source>
</evidence>
<sequence length="383" mass="40441">MTVDLGMPAAAPDPVLAERRKTRQLQVGPVGVGSDHPISVQTMTTTNTTDINGTLQQIAELTASGCDIVRVACPTADDAAALPTIAQKSQIPVIADIHFQPKYVFAAMEAGCAGVRVNPGNIRKFDDKVKEISQAAKDTGTPIRIGVNAGSLDPRMMEKYGKAVPEALAESALWEAGLFAEHDFHDVKISVKHNDPVVMVRAYEILAERCDYPLHLGVTEAGPAFQGTIKSSVAFGSLLRQGIGDTIRVSLSAPPVEEVKVGTQILQSLNLRPRKLEIVSCPSCGRAQVDVYKLADEVTAGLEGMEVPLRVAVMGCVVNGPGEAREADLGVASGNGKGQIFVRGEVIKTVPESQIVETLIEEAGRLAEEMGETGSGDPTVSVG</sequence>
<dbReference type="UniPathway" id="UPA00056">
    <property type="reaction ID" value="UER00096"/>
</dbReference>
<evidence type="ECO:0000259" key="9">
    <source>
        <dbReference type="Pfam" id="PF26540"/>
    </source>
</evidence>
<dbReference type="PANTHER" id="PTHR30454">
    <property type="entry name" value="4-HYDROXY-3-METHYLBUT-2-EN-1-YL DIPHOSPHATE SYNTHASE"/>
    <property type="match status" value="1"/>
</dbReference>
<dbReference type="InterPro" id="IPR045854">
    <property type="entry name" value="NO2/SO3_Rdtase_4Fe4S_sf"/>
</dbReference>
<dbReference type="GO" id="GO:0141197">
    <property type="term" value="F:4-hydroxy-3-methylbut-2-enyl-diphosphate synthase activity (flavodoxin)"/>
    <property type="evidence" value="ECO:0007669"/>
    <property type="project" value="UniProtKB-EC"/>
</dbReference>
<feature type="binding site" evidence="7">
    <location>
        <position position="284"/>
    </location>
    <ligand>
        <name>[4Fe-4S] cluster</name>
        <dbReference type="ChEBI" id="CHEBI:49883"/>
    </ligand>
</feature>
<dbReference type="GO" id="GO:0019288">
    <property type="term" value="P:isopentenyl diphosphate biosynthetic process, methylerythritol 4-phosphate pathway"/>
    <property type="evidence" value="ECO:0007669"/>
    <property type="project" value="UniProtKB-UniRule"/>
</dbReference>
<dbReference type="GO" id="GO:0051539">
    <property type="term" value="F:4 iron, 4 sulfur cluster binding"/>
    <property type="evidence" value="ECO:0007669"/>
    <property type="project" value="UniProtKB-UniRule"/>
</dbReference>
<dbReference type="PANTHER" id="PTHR30454:SF0">
    <property type="entry name" value="4-HYDROXY-3-METHYLBUT-2-EN-1-YL DIPHOSPHATE SYNTHASE (FERREDOXIN), CHLOROPLASTIC"/>
    <property type="match status" value="1"/>
</dbReference>
<gene>
    <name evidence="7" type="primary">ispG</name>
    <name evidence="10" type="ORF">SAMN04489718_1836</name>
</gene>
<dbReference type="OrthoDB" id="9803214at2"/>
<comment type="function">
    <text evidence="7">Converts 2C-methyl-D-erythritol 2,4-cyclodiphosphate (ME-2,4cPP) into 1-hydroxy-2-methyl-2-(E)-butenyl 4-diphosphate.</text>
</comment>
<dbReference type="FunFam" id="3.30.413.10:FF:000001">
    <property type="entry name" value="4-hydroxy-3-methylbut-2-en-1-yl diphosphate synthase (flavodoxin)"/>
    <property type="match status" value="1"/>
</dbReference>
<reference evidence="11" key="1">
    <citation type="submission" date="2016-10" db="EMBL/GenBank/DDBJ databases">
        <authorList>
            <person name="Varghese N."/>
            <person name="Submissions S."/>
        </authorList>
    </citation>
    <scope>NUCLEOTIDE SEQUENCE [LARGE SCALE GENOMIC DNA]</scope>
    <source>
        <strain evidence="11">DSM 45459</strain>
    </source>
</reference>